<dbReference type="AlphaFoldDB" id="A0A076EVI8"/>
<evidence type="ECO:0000259" key="2">
    <source>
        <dbReference type="Pfam" id="PF11887"/>
    </source>
</evidence>
<proteinExistence type="predicted"/>
<dbReference type="NCBIfam" id="TIGR00996">
    <property type="entry name" value="Mtu_fam_mce"/>
    <property type="match status" value="1"/>
</dbReference>
<feature type="domain" description="Mammalian cell entry C-terminal" evidence="2">
    <location>
        <begin position="120"/>
        <end position="315"/>
    </location>
</feature>
<dbReference type="InterPro" id="IPR024516">
    <property type="entry name" value="Mce_C"/>
</dbReference>
<organism evidence="3 4">
    <name type="scientific">Rhodococcus opacus</name>
    <name type="common">Nocardia opaca</name>
    <dbReference type="NCBI Taxonomy" id="37919"/>
    <lineage>
        <taxon>Bacteria</taxon>
        <taxon>Bacillati</taxon>
        <taxon>Actinomycetota</taxon>
        <taxon>Actinomycetes</taxon>
        <taxon>Mycobacteriales</taxon>
        <taxon>Nocardiaceae</taxon>
        <taxon>Rhodococcus</taxon>
    </lineage>
</organism>
<dbReference type="InterPro" id="IPR005693">
    <property type="entry name" value="Mce"/>
</dbReference>
<dbReference type="Pfam" id="PF02470">
    <property type="entry name" value="MlaD"/>
    <property type="match status" value="1"/>
</dbReference>
<dbReference type="Proteomes" id="UP000028488">
    <property type="component" value="Chromosome"/>
</dbReference>
<reference evidence="3 4" key="1">
    <citation type="submission" date="2014-07" db="EMBL/GenBank/DDBJ databases">
        <title>Genome Sequence of Rhodococcus opacus Strain R7, a Biodegrader of Mono- and Polycyclic Aromatic Hydrocarbons.</title>
        <authorList>
            <person name="Di Gennaro P."/>
            <person name="Zampolli J."/>
            <person name="Presti I."/>
            <person name="Cappelletti M."/>
            <person name="D'Ursi P."/>
            <person name="Orro A."/>
            <person name="Mezzelani A."/>
            <person name="Milanesi L."/>
        </authorList>
    </citation>
    <scope>NUCLEOTIDE SEQUENCE [LARGE SCALE GENOMIC DNA]</scope>
    <source>
        <strain evidence="3 4">R7</strain>
    </source>
</reference>
<feature type="domain" description="Mce/MlaD" evidence="1">
    <location>
        <begin position="37"/>
        <end position="113"/>
    </location>
</feature>
<dbReference type="InterPro" id="IPR003399">
    <property type="entry name" value="Mce/MlaD"/>
</dbReference>
<gene>
    <name evidence="3" type="ORF">EP51_33070</name>
</gene>
<dbReference type="PANTHER" id="PTHR33371:SF17">
    <property type="entry name" value="MCE-FAMILY PROTEIN MCE1B"/>
    <property type="match status" value="1"/>
</dbReference>
<accession>A0A076EVI8</accession>
<dbReference type="Pfam" id="PF11887">
    <property type="entry name" value="Mce4_CUP1"/>
    <property type="match status" value="1"/>
</dbReference>
<evidence type="ECO:0000259" key="1">
    <source>
        <dbReference type="Pfam" id="PF02470"/>
    </source>
</evidence>
<evidence type="ECO:0000313" key="3">
    <source>
        <dbReference type="EMBL" id="AII09207.1"/>
    </source>
</evidence>
<dbReference type="GO" id="GO:0005576">
    <property type="term" value="C:extracellular region"/>
    <property type="evidence" value="ECO:0007669"/>
    <property type="project" value="TreeGrafter"/>
</dbReference>
<dbReference type="GO" id="GO:0051701">
    <property type="term" value="P:biological process involved in interaction with host"/>
    <property type="evidence" value="ECO:0007669"/>
    <property type="project" value="TreeGrafter"/>
</dbReference>
<evidence type="ECO:0000313" key="4">
    <source>
        <dbReference type="Proteomes" id="UP000028488"/>
    </source>
</evidence>
<dbReference type="RefSeq" id="WP_037233517.1">
    <property type="nucleotide sequence ID" value="NZ_CP008947.1"/>
</dbReference>
<dbReference type="InterPro" id="IPR052336">
    <property type="entry name" value="MlaD_Phospholipid_Transporter"/>
</dbReference>
<dbReference type="EMBL" id="CP008947">
    <property type="protein sequence ID" value="AII09207.1"/>
    <property type="molecule type" value="Genomic_DNA"/>
</dbReference>
<name>A0A076EVI8_RHOOP</name>
<protein>
    <submittedName>
        <fullName evidence="3">ABC transporter substrate-binding protein</fullName>
    </submittedName>
</protein>
<sequence length="359" mass="38376">MRGLTAPLVKLIVFAVVTILATGLLAATIANLGGGGGTKFNAIFSDVTSLNEGDEVRIAGVRVGQVEKIAIHDDREAEVQFTVAERDWLPAGTTATIRFRNLVGQRYIALEQGEGQQGMKMSGGDTIPMERTKPAVNLTTLFDGFRPLFQTLSADDVNKLSYQIIQVFQGESGTITELVKNTASLTNTVADKDRVIGAVINNLNDVLATVNQRDDQLDSLIVNTQQLVTGLANERGTVGSAVTSLAGLTDATADLLEPTRPSIQESITSLNTLATTLNRNSDTVNSVLQTLPVKLEKLGRAASYGSWFQFYLCGVDIVAGPGTAPQLNLPTGLPTVNQPLYTNSAKRCTQDGLQELQTR</sequence>
<dbReference type="PANTHER" id="PTHR33371">
    <property type="entry name" value="INTERMEMBRANE PHOSPHOLIPID TRANSPORT SYSTEM BINDING PROTEIN MLAD-RELATED"/>
    <property type="match status" value="1"/>
</dbReference>
<dbReference type="eggNOG" id="COG1463">
    <property type="taxonomic scope" value="Bacteria"/>
</dbReference>